<name>A0A3G7TLE3_9PSED</name>
<protein>
    <submittedName>
        <fullName evidence="1">Uncharacterized protein</fullName>
    </submittedName>
</protein>
<dbReference type="AlphaFoldDB" id="A0A3G7TLE3"/>
<evidence type="ECO:0000313" key="2">
    <source>
        <dbReference type="Proteomes" id="UP000268048"/>
    </source>
</evidence>
<proteinExistence type="predicted"/>
<accession>A0A3G7TLE3</accession>
<reference evidence="1 2" key="1">
    <citation type="submission" date="2018-03" db="EMBL/GenBank/DDBJ databases">
        <title>Diversity of phytobeneficial traits revealed by whole-genome analysis of worldwide-isolated phenazine-producing Pseudomonas spp.</title>
        <authorList>
            <person name="Biessy A."/>
            <person name="Novinscak A."/>
            <person name="Blom J."/>
            <person name="Leger G."/>
            <person name="Thomashow L.S."/>
            <person name="Cazorla F.M."/>
            <person name="Josic D."/>
            <person name="Filion M."/>
        </authorList>
    </citation>
    <scope>NUCLEOTIDE SEQUENCE [LARGE SCALE GENOMIC DNA]</scope>
    <source>
        <strain evidence="1 2">B25</strain>
    </source>
</reference>
<sequence length="102" mass="11865">MHTRRSIERHIAQNGEKVVRWRTWAEAEERQATPLLRESRPSGYSNWFAVLKGQSIWWIYTDTSDGGSWSSKGMAVTGFRIAYDKVLAQNIYELVYEQLVKA</sequence>
<organism evidence="1 2">
    <name type="scientific">Pseudomonas chlororaphis</name>
    <dbReference type="NCBI Taxonomy" id="587753"/>
    <lineage>
        <taxon>Bacteria</taxon>
        <taxon>Pseudomonadati</taxon>
        <taxon>Pseudomonadota</taxon>
        <taxon>Gammaproteobacteria</taxon>
        <taxon>Pseudomonadales</taxon>
        <taxon>Pseudomonadaceae</taxon>
        <taxon>Pseudomonas</taxon>
    </lineage>
</organism>
<dbReference type="EMBL" id="CP027753">
    <property type="protein sequence ID" value="AZE47711.1"/>
    <property type="molecule type" value="Genomic_DNA"/>
</dbReference>
<evidence type="ECO:0000313" key="1">
    <source>
        <dbReference type="EMBL" id="AZE47711.1"/>
    </source>
</evidence>
<dbReference type="Proteomes" id="UP000268048">
    <property type="component" value="Chromosome"/>
</dbReference>
<gene>
    <name evidence="1" type="ORF">C4K04_2027</name>
</gene>